<dbReference type="RefSeq" id="WP_093993487.1">
    <property type="nucleotide sequence ID" value="NZ_FXZK01000008.1"/>
</dbReference>
<dbReference type="PROSITE" id="PS51186">
    <property type="entry name" value="GNAT"/>
    <property type="match status" value="1"/>
</dbReference>
<sequence length="390" mass="43578">MIQNDQPSPKEPRPPLVVRRATAEDLPALLDFVGQTYGLGAPFKDAARHAWQFEDNPFRPASETAPTIWLAFDGRRVVGEIAVQDGMLWHEAGPVPAGWIVDVMVHPDYRGQGLSHRIHEAIMVERPVLVTLTMAPATRRVAERAGCLTLGPTRQFILPYRLSTRTVMRFLAYKAGAGSASRRAAIRLFNASRIAPMILAGASRLFGAWRRWRAPKLLPARLSIAEVDHFPNSLDALWAANRGLFPAVFERSVRFLNWRFTQAPGLDYRCFLLRRDGSLVGYVVTRVGVKDELPLGVIVDVFADPRDHEALDALVAHACRVLRPSVEYIEAAASTPAWREALSRAGFIATKTMYPTVVCTDAELRDRLAQNPDGWHFTKADHDWDQVHPV</sequence>
<keyword evidence="3" id="KW-1185">Reference proteome</keyword>
<reference evidence="2 3" key="1">
    <citation type="submission" date="2017-05" db="EMBL/GenBank/DDBJ databases">
        <authorList>
            <person name="Song R."/>
            <person name="Chenine A.L."/>
            <person name="Ruprecht R.M."/>
        </authorList>
    </citation>
    <scope>NUCLEOTIDE SEQUENCE [LARGE SCALE GENOMIC DNA]</scope>
    <source>
        <strain evidence="2 3">CECT 8899</strain>
    </source>
</reference>
<feature type="domain" description="N-acetyltransferase" evidence="1">
    <location>
        <begin position="16"/>
        <end position="173"/>
    </location>
</feature>
<accession>A0A238LI46</accession>
<organism evidence="2 3">
    <name type="scientific">Flavimaricola marinus</name>
    <dbReference type="NCBI Taxonomy" id="1819565"/>
    <lineage>
        <taxon>Bacteria</taxon>
        <taxon>Pseudomonadati</taxon>
        <taxon>Pseudomonadota</taxon>
        <taxon>Alphaproteobacteria</taxon>
        <taxon>Rhodobacterales</taxon>
        <taxon>Paracoccaceae</taxon>
        <taxon>Flavimaricola</taxon>
    </lineage>
</organism>
<name>A0A238LI46_9RHOB</name>
<evidence type="ECO:0000313" key="2">
    <source>
        <dbReference type="EMBL" id="SMY09298.1"/>
    </source>
</evidence>
<proteinExistence type="predicted"/>
<dbReference type="SUPFAM" id="SSF55729">
    <property type="entry name" value="Acyl-CoA N-acyltransferases (Nat)"/>
    <property type="match status" value="2"/>
</dbReference>
<gene>
    <name evidence="2" type="ORF">LOM8899_03463</name>
</gene>
<dbReference type="Gene3D" id="3.40.630.30">
    <property type="match status" value="1"/>
</dbReference>
<evidence type="ECO:0000313" key="3">
    <source>
        <dbReference type="Proteomes" id="UP000201613"/>
    </source>
</evidence>
<dbReference type="InterPro" id="IPR000182">
    <property type="entry name" value="GNAT_dom"/>
</dbReference>
<dbReference type="Pfam" id="PF13527">
    <property type="entry name" value="Acetyltransf_9"/>
    <property type="match status" value="1"/>
</dbReference>
<dbReference type="Proteomes" id="UP000201613">
    <property type="component" value="Unassembled WGS sequence"/>
</dbReference>
<dbReference type="OrthoDB" id="7689923at2"/>
<protein>
    <recommendedName>
        <fullName evidence="1">N-acetyltransferase domain-containing protein</fullName>
    </recommendedName>
</protein>
<dbReference type="CDD" id="cd04301">
    <property type="entry name" value="NAT_SF"/>
    <property type="match status" value="1"/>
</dbReference>
<dbReference type="AlphaFoldDB" id="A0A238LI46"/>
<dbReference type="GO" id="GO:0016747">
    <property type="term" value="F:acyltransferase activity, transferring groups other than amino-acyl groups"/>
    <property type="evidence" value="ECO:0007669"/>
    <property type="project" value="InterPro"/>
</dbReference>
<dbReference type="InterPro" id="IPR016181">
    <property type="entry name" value="Acyl_CoA_acyltransferase"/>
</dbReference>
<evidence type="ECO:0000259" key="1">
    <source>
        <dbReference type="PROSITE" id="PS51186"/>
    </source>
</evidence>
<dbReference type="EMBL" id="FXZK01000008">
    <property type="protein sequence ID" value="SMY09298.1"/>
    <property type="molecule type" value="Genomic_DNA"/>
</dbReference>